<organism evidence="3 4">
    <name type="scientific">Riccia fluitans</name>
    <dbReference type="NCBI Taxonomy" id="41844"/>
    <lineage>
        <taxon>Eukaryota</taxon>
        <taxon>Viridiplantae</taxon>
        <taxon>Streptophyta</taxon>
        <taxon>Embryophyta</taxon>
        <taxon>Marchantiophyta</taxon>
        <taxon>Marchantiopsida</taxon>
        <taxon>Marchantiidae</taxon>
        <taxon>Marchantiales</taxon>
        <taxon>Ricciaceae</taxon>
        <taxon>Riccia</taxon>
    </lineage>
</organism>
<evidence type="ECO:0000256" key="1">
    <source>
        <dbReference type="ARBA" id="ARBA00008668"/>
    </source>
</evidence>
<dbReference type="PANTHER" id="PTHR22835">
    <property type="entry name" value="ZINC FINGER FYVE DOMAIN CONTAINING PROTEIN"/>
    <property type="match status" value="1"/>
</dbReference>
<feature type="chain" id="PRO_5044799658" description="GDSL esterase/lipase" evidence="2">
    <location>
        <begin position="30"/>
        <end position="422"/>
    </location>
</feature>
<reference evidence="3 4" key="1">
    <citation type="submission" date="2024-09" db="EMBL/GenBank/DDBJ databases">
        <title>Chromosome-scale assembly of Riccia fluitans.</title>
        <authorList>
            <person name="Paukszto L."/>
            <person name="Sawicki J."/>
            <person name="Karawczyk K."/>
            <person name="Piernik-Szablinska J."/>
            <person name="Szczecinska M."/>
            <person name="Mazdziarz M."/>
        </authorList>
    </citation>
    <scope>NUCLEOTIDE SEQUENCE [LARGE SCALE GENOMIC DNA]</scope>
    <source>
        <strain evidence="3">Rf_01</strain>
        <tissue evidence="3">Aerial parts of the thallus</tissue>
    </source>
</reference>
<keyword evidence="2" id="KW-0732">Signal</keyword>
<dbReference type="Gene3D" id="3.40.50.1110">
    <property type="entry name" value="SGNH hydrolase"/>
    <property type="match status" value="1"/>
</dbReference>
<evidence type="ECO:0008006" key="5">
    <source>
        <dbReference type="Google" id="ProtNLM"/>
    </source>
</evidence>
<sequence length="422" mass="46005">MANRELLSASQRCMYMLMGCFLAITLTDSMLQVSGSTTSAAACFSGLFIFGDSLVETGNAAVAFPARFNKTTQQAALSGFGKAAVLAGTGVRFSDVGDFTARALGLSPPSAYLNRNQSSQLSTGTNFAVGGSTVLDDYPTGSLSDPNFLLTRTPFNLETQIQWWRDLKSQVNFKATDGQLPPVNESLHFVLMGATDYLLQYSSNFSQHQVLASVPFIVNRIAKSLEELHVYGAQTVVAVNLPPLGCTSAFLSMFPGNSEDYDAYGCLKTVNTAILRHNQKLFRAVSRLQRTYKSMSSFVYADFYKSTYDIVENPEQFGYDKAALLKACCGVGETYNFSQTSTCGGTWVSDDGVEDQVPACGYPSSRLTWDGFHFSESVARTAVMNFFQEKHVQPANGLVPNYCKPNFASFQQDDAVVPETEP</sequence>
<dbReference type="PROSITE" id="PS01098">
    <property type="entry name" value="LIPASE_GDSL_SER"/>
    <property type="match status" value="1"/>
</dbReference>
<evidence type="ECO:0000313" key="3">
    <source>
        <dbReference type="EMBL" id="KAL2649440.1"/>
    </source>
</evidence>
<feature type="signal peptide" evidence="2">
    <location>
        <begin position="1"/>
        <end position="29"/>
    </location>
</feature>
<name>A0ABD1ZDB5_9MARC</name>
<dbReference type="EMBL" id="JBHFFA010000001">
    <property type="protein sequence ID" value="KAL2649440.1"/>
    <property type="molecule type" value="Genomic_DNA"/>
</dbReference>
<comment type="similarity">
    <text evidence="1">Belongs to the 'GDSL' lipolytic enzyme family.</text>
</comment>
<accession>A0ABD1ZDB5</accession>
<gene>
    <name evidence="3" type="ORF">R1flu_017568</name>
</gene>
<evidence type="ECO:0000313" key="4">
    <source>
        <dbReference type="Proteomes" id="UP001605036"/>
    </source>
</evidence>
<protein>
    <recommendedName>
        <fullName evidence="5">GDSL esterase/lipase</fullName>
    </recommendedName>
</protein>
<comment type="caution">
    <text evidence="3">The sequence shown here is derived from an EMBL/GenBank/DDBJ whole genome shotgun (WGS) entry which is preliminary data.</text>
</comment>
<dbReference type="AlphaFoldDB" id="A0ABD1ZDB5"/>
<proteinExistence type="inferred from homology"/>
<dbReference type="PANTHER" id="PTHR22835:SF648">
    <property type="entry name" value="GDSL-LIKE LIPASE"/>
    <property type="match status" value="1"/>
</dbReference>
<evidence type="ECO:0000256" key="2">
    <source>
        <dbReference type="SAM" id="SignalP"/>
    </source>
</evidence>
<dbReference type="InterPro" id="IPR008265">
    <property type="entry name" value="Lipase_GDSL_AS"/>
</dbReference>
<dbReference type="InterPro" id="IPR036514">
    <property type="entry name" value="SGNH_hydro_sf"/>
</dbReference>
<keyword evidence="4" id="KW-1185">Reference proteome</keyword>
<dbReference type="InterPro" id="IPR001087">
    <property type="entry name" value="GDSL"/>
</dbReference>
<dbReference type="Proteomes" id="UP001605036">
    <property type="component" value="Unassembled WGS sequence"/>
</dbReference>
<dbReference type="Pfam" id="PF00657">
    <property type="entry name" value="Lipase_GDSL"/>
    <property type="match status" value="1"/>
</dbReference>